<reference evidence="2" key="1">
    <citation type="submission" date="2022-11" db="EMBL/GenBank/DDBJ databases">
        <title>Pseudomonas triclosanedens sp. nov., a triclosan degrader isolated from activated sludge.</title>
        <authorList>
            <person name="Yin Y."/>
            <person name="Lu Z."/>
        </authorList>
    </citation>
    <scope>NUCLEOTIDE SEQUENCE</scope>
    <source>
        <strain evidence="2">ZM23</strain>
    </source>
</reference>
<proteinExistence type="predicted"/>
<name>A0ABY6ZUF7_9PSED</name>
<evidence type="ECO:0000256" key="1">
    <source>
        <dbReference type="SAM" id="MobiDB-lite"/>
    </source>
</evidence>
<evidence type="ECO:0000313" key="3">
    <source>
        <dbReference type="Proteomes" id="UP001163624"/>
    </source>
</evidence>
<sequence>MSKAERLCRKTGGQGAGRVRRNCIREGKRESATLPEGIDGLMNADSERLA</sequence>
<dbReference type="RefSeq" id="WP_268171863.1">
    <property type="nucleotide sequence ID" value="NZ_CP113432.1"/>
</dbReference>
<organism evidence="2 3">
    <name type="scientific">Pseudomonas triclosanedens</name>
    <dbReference type="NCBI Taxonomy" id="2961893"/>
    <lineage>
        <taxon>Bacteria</taxon>
        <taxon>Pseudomonadati</taxon>
        <taxon>Pseudomonadota</taxon>
        <taxon>Gammaproteobacteria</taxon>
        <taxon>Pseudomonadales</taxon>
        <taxon>Pseudomonadaceae</taxon>
        <taxon>Pseudomonas</taxon>
    </lineage>
</organism>
<keyword evidence="3" id="KW-1185">Reference proteome</keyword>
<dbReference type="EMBL" id="CP113432">
    <property type="protein sequence ID" value="WAI47628.1"/>
    <property type="molecule type" value="Genomic_DNA"/>
</dbReference>
<dbReference type="Proteomes" id="UP001163624">
    <property type="component" value="Chromosome"/>
</dbReference>
<protein>
    <submittedName>
        <fullName evidence="2">Uncharacterized protein</fullName>
    </submittedName>
</protein>
<gene>
    <name evidence="2" type="ORF">OU419_17800</name>
</gene>
<accession>A0ABY6ZUF7</accession>
<feature type="region of interest" description="Disordered" evidence="1">
    <location>
        <begin position="1"/>
        <end position="50"/>
    </location>
</feature>
<evidence type="ECO:0000313" key="2">
    <source>
        <dbReference type="EMBL" id="WAI47628.1"/>
    </source>
</evidence>